<evidence type="ECO:0000259" key="4">
    <source>
        <dbReference type="Pfam" id="PF22624"/>
    </source>
</evidence>
<dbReference type="Proteomes" id="UP001231197">
    <property type="component" value="Unassembled WGS sequence"/>
</dbReference>
<dbReference type="Pfam" id="PF01648">
    <property type="entry name" value="ACPS"/>
    <property type="match status" value="1"/>
</dbReference>
<evidence type="ECO:0000259" key="3">
    <source>
        <dbReference type="Pfam" id="PF01648"/>
    </source>
</evidence>
<dbReference type="InterPro" id="IPR050559">
    <property type="entry name" value="P-Pant_transferase_sf"/>
</dbReference>
<accession>A0ABT7ZT11</accession>
<evidence type="ECO:0000256" key="1">
    <source>
        <dbReference type="ARBA" id="ARBA00010990"/>
    </source>
</evidence>
<name>A0ABT7ZT11_9FLAO</name>
<feature type="domain" description="4'-phosphopantetheinyl transferase N-terminal" evidence="4">
    <location>
        <begin position="46"/>
        <end position="124"/>
    </location>
</feature>
<dbReference type="InterPro" id="IPR055066">
    <property type="entry name" value="AASDHPPT_N"/>
</dbReference>
<dbReference type="InterPro" id="IPR037143">
    <property type="entry name" value="4-PPantetheinyl_Trfase_dom_sf"/>
</dbReference>
<evidence type="ECO:0000313" key="6">
    <source>
        <dbReference type="Proteomes" id="UP001231197"/>
    </source>
</evidence>
<sequence>MSQVYNVFCHSTKVIIVPFDKFENNSEYLNIFKIKLSLYQNLVIDFLQFLTPVEMQRAERYYSPKDKSRFIICRTLLKFILAQKTGLEIENIIFEKDNNKKPYLPFDRSINFNVSHSENYALIALSHASVGIDVEYMNRDFNFLEIIPSTFNDLEIRSVLKAANKKEAFYTCWTRKEAFVKATGKGIDDNIAQIPALDGQHTKASHLLGEFKNMTVFSFDLDEKYKAAVAFSETMISEEIVVSNLPTTLQELIEFKSINRT</sequence>
<gene>
    <name evidence="5" type="ORF">QMA06_05455</name>
</gene>
<protein>
    <submittedName>
        <fullName evidence="5">4'-phosphopantetheinyl transferase superfamily protein</fullName>
    </submittedName>
</protein>
<proteinExistence type="inferred from homology"/>
<dbReference type="GO" id="GO:0016740">
    <property type="term" value="F:transferase activity"/>
    <property type="evidence" value="ECO:0007669"/>
    <property type="project" value="UniProtKB-KW"/>
</dbReference>
<comment type="caution">
    <text evidence="5">The sequence shown here is derived from an EMBL/GenBank/DDBJ whole genome shotgun (WGS) entry which is preliminary data.</text>
</comment>
<dbReference type="PANTHER" id="PTHR12215">
    <property type="entry name" value="PHOSPHOPANTETHEINE TRANSFERASE"/>
    <property type="match status" value="1"/>
</dbReference>
<evidence type="ECO:0000313" key="5">
    <source>
        <dbReference type="EMBL" id="MDN3492156.1"/>
    </source>
</evidence>
<dbReference type="SUPFAM" id="SSF56214">
    <property type="entry name" value="4'-phosphopantetheinyl transferase"/>
    <property type="match status" value="2"/>
</dbReference>
<dbReference type="InterPro" id="IPR008278">
    <property type="entry name" value="4-PPantetheinyl_Trfase_dom"/>
</dbReference>
<dbReference type="RefSeq" id="WP_290205865.1">
    <property type="nucleotide sequence ID" value="NZ_JASDDK010000002.1"/>
</dbReference>
<dbReference type="PANTHER" id="PTHR12215:SF10">
    <property type="entry name" value="L-AMINOADIPATE-SEMIALDEHYDE DEHYDROGENASE-PHOSPHOPANTETHEINYL TRANSFERASE"/>
    <property type="match status" value="1"/>
</dbReference>
<evidence type="ECO:0000256" key="2">
    <source>
        <dbReference type="ARBA" id="ARBA00022679"/>
    </source>
</evidence>
<dbReference type="Gene3D" id="3.90.470.20">
    <property type="entry name" value="4'-phosphopantetheinyl transferase domain"/>
    <property type="match status" value="2"/>
</dbReference>
<comment type="similarity">
    <text evidence="1">Belongs to the P-Pant transferase superfamily. Gsp/Sfp/HetI/AcpT family.</text>
</comment>
<dbReference type="Pfam" id="PF22624">
    <property type="entry name" value="AASDHPPT_N"/>
    <property type="match status" value="1"/>
</dbReference>
<keyword evidence="6" id="KW-1185">Reference proteome</keyword>
<organism evidence="5 6">
    <name type="scientific">Winogradskyella bathintestinalis</name>
    <dbReference type="NCBI Taxonomy" id="3035208"/>
    <lineage>
        <taxon>Bacteria</taxon>
        <taxon>Pseudomonadati</taxon>
        <taxon>Bacteroidota</taxon>
        <taxon>Flavobacteriia</taxon>
        <taxon>Flavobacteriales</taxon>
        <taxon>Flavobacteriaceae</taxon>
        <taxon>Winogradskyella</taxon>
    </lineage>
</organism>
<keyword evidence="2 5" id="KW-0808">Transferase</keyword>
<reference evidence="5 6" key="1">
    <citation type="journal article" date="2023" name="Int. J. Syst. Evol. Microbiol.">
        <title>Winogradskyella bathintestinalis sp. nov., isolated from the intestine of the deep-sea loosejaw dragonfish, Malacosteus niger.</title>
        <authorList>
            <person name="Uniacke-Lowe S."/>
            <person name="Johnson C.N."/>
            <person name="Stanton C."/>
            <person name="Hill C."/>
            <person name="Ross P."/>
        </authorList>
    </citation>
    <scope>NUCLEOTIDE SEQUENCE [LARGE SCALE GENOMIC DNA]</scope>
    <source>
        <strain evidence="5 6">APC 3343</strain>
    </source>
</reference>
<feature type="domain" description="4'-phosphopantetheinyl transferase" evidence="3">
    <location>
        <begin position="129"/>
        <end position="229"/>
    </location>
</feature>
<dbReference type="EMBL" id="JASDDK010000002">
    <property type="protein sequence ID" value="MDN3492156.1"/>
    <property type="molecule type" value="Genomic_DNA"/>
</dbReference>